<feature type="transmembrane region" description="Helical" evidence="1">
    <location>
        <begin position="444"/>
        <end position="463"/>
    </location>
</feature>
<sequence length="615" mass="69030">MSYRWIDLGHLVLISQAGWHYLVANWGNMNALQHVSAPLALHLTLLAVSCILCQVFFLYRIWVLSRSNIILVGFLSSGCLAAFAFDIALTCQMFIDSRVSSLDAGPRSKEVYSAYSLSAAFDLCIALILCYYLTRARTGAFRDSRLMVRLMEYTIATGLATSLLAIACLIAFIARPHEFIFFSIPGLRATTKQDQESKLGCNAKPIRKESNPAVYIEDIESSSIIEGLLSHVHRFRHPHDIYIINSIAMVHRTGSKERKTIQLEAHLGLNNNHGFTFASTYGCHLWCNLYRSSTFSLQGVLTLQLYIYFENFPSDPRRFKIMQIETLTSLGRLCTRERANVGAIEEEITDRRMVSLVSGAARDHHSCSLRLLSGLFRARRAPFFHLSFGVQILIPQYRYSYASVIGQLVDMCHLVLISQAGWHYLISNWGYDIALQYATPTLDFHVVPLAVASIIFNNLRIWVLSGHRWLLVAFLAAGCLTTFGLDIVQGVHLYQRPGQDSFHKWPPEVIAVFSIGAGRQSGSRTDFVIARFMEFTFATGLATSLVAIGCMVAGMHFSLGRLYTNAVLARIQKHANLATNSAKRMRHDNEQALMYSAPVPMFPSHDPYVGNLQMC</sequence>
<proteinExistence type="predicted"/>
<feature type="transmembrane region" description="Helical" evidence="1">
    <location>
        <begin position="39"/>
        <end position="62"/>
    </location>
</feature>
<gene>
    <name evidence="3" type="ORF">BDQ12DRAFT_714841</name>
</gene>
<reference evidence="3 4" key="1">
    <citation type="journal article" date="2019" name="Nat. Ecol. Evol.">
        <title>Megaphylogeny resolves global patterns of mushroom evolution.</title>
        <authorList>
            <person name="Varga T."/>
            <person name="Krizsan K."/>
            <person name="Foldi C."/>
            <person name="Dima B."/>
            <person name="Sanchez-Garcia M."/>
            <person name="Sanchez-Ramirez S."/>
            <person name="Szollosi G.J."/>
            <person name="Szarkandi J.G."/>
            <person name="Papp V."/>
            <person name="Albert L."/>
            <person name="Andreopoulos W."/>
            <person name="Angelini C."/>
            <person name="Antonin V."/>
            <person name="Barry K.W."/>
            <person name="Bougher N.L."/>
            <person name="Buchanan P."/>
            <person name="Buyck B."/>
            <person name="Bense V."/>
            <person name="Catcheside P."/>
            <person name="Chovatia M."/>
            <person name="Cooper J."/>
            <person name="Damon W."/>
            <person name="Desjardin D."/>
            <person name="Finy P."/>
            <person name="Geml J."/>
            <person name="Haridas S."/>
            <person name="Hughes K."/>
            <person name="Justo A."/>
            <person name="Karasinski D."/>
            <person name="Kautmanova I."/>
            <person name="Kiss B."/>
            <person name="Kocsube S."/>
            <person name="Kotiranta H."/>
            <person name="LaButti K.M."/>
            <person name="Lechner B.E."/>
            <person name="Liimatainen K."/>
            <person name="Lipzen A."/>
            <person name="Lukacs Z."/>
            <person name="Mihaltcheva S."/>
            <person name="Morgado L.N."/>
            <person name="Niskanen T."/>
            <person name="Noordeloos M.E."/>
            <person name="Ohm R.A."/>
            <person name="Ortiz-Santana B."/>
            <person name="Ovrebo C."/>
            <person name="Racz N."/>
            <person name="Riley R."/>
            <person name="Savchenko A."/>
            <person name="Shiryaev A."/>
            <person name="Soop K."/>
            <person name="Spirin V."/>
            <person name="Szebenyi C."/>
            <person name="Tomsovsky M."/>
            <person name="Tulloss R.E."/>
            <person name="Uehling J."/>
            <person name="Grigoriev I.V."/>
            <person name="Vagvolgyi C."/>
            <person name="Papp T."/>
            <person name="Martin F.M."/>
            <person name="Miettinen O."/>
            <person name="Hibbett D.S."/>
            <person name="Nagy L.G."/>
        </authorList>
    </citation>
    <scope>NUCLEOTIDE SEQUENCE [LARGE SCALE GENOMIC DNA]</scope>
    <source>
        <strain evidence="3 4">CBS 166.37</strain>
    </source>
</reference>
<dbReference type="EMBL" id="ML213624">
    <property type="protein sequence ID" value="TFK35135.1"/>
    <property type="molecule type" value="Genomic_DNA"/>
</dbReference>
<dbReference type="PANTHER" id="PTHR40465:SF1">
    <property type="entry name" value="DUF6534 DOMAIN-CONTAINING PROTEIN"/>
    <property type="match status" value="1"/>
</dbReference>
<organism evidence="3 4">
    <name type="scientific">Crucibulum laeve</name>
    <dbReference type="NCBI Taxonomy" id="68775"/>
    <lineage>
        <taxon>Eukaryota</taxon>
        <taxon>Fungi</taxon>
        <taxon>Dikarya</taxon>
        <taxon>Basidiomycota</taxon>
        <taxon>Agaricomycotina</taxon>
        <taxon>Agaricomycetes</taxon>
        <taxon>Agaricomycetidae</taxon>
        <taxon>Agaricales</taxon>
        <taxon>Agaricineae</taxon>
        <taxon>Nidulariaceae</taxon>
        <taxon>Crucibulum</taxon>
    </lineage>
</organism>
<dbReference type="Pfam" id="PF20152">
    <property type="entry name" value="DUF6534"/>
    <property type="match status" value="1"/>
</dbReference>
<feature type="transmembrane region" description="Helical" evidence="1">
    <location>
        <begin position="541"/>
        <end position="563"/>
    </location>
</feature>
<keyword evidence="4" id="KW-1185">Reference proteome</keyword>
<feature type="transmembrane region" description="Helical" evidence="1">
    <location>
        <begin position="115"/>
        <end position="133"/>
    </location>
</feature>
<feature type="transmembrane region" description="Helical" evidence="1">
    <location>
        <begin position="470"/>
        <end position="494"/>
    </location>
</feature>
<evidence type="ECO:0000256" key="1">
    <source>
        <dbReference type="SAM" id="Phobius"/>
    </source>
</evidence>
<feature type="transmembrane region" description="Helical" evidence="1">
    <location>
        <begin position="69"/>
        <end position="95"/>
    </location>
</feature>
<name>A0A5C3LQQ0_9AGAR</name>
<keyword evidence="1" id="KW-1133">Transmembrane helix</keyword>
<dbReference type="AlphaFoldDB" id="A0A5C3LQQ0"/>
<evidence type="ECO:0000259" key="2">
    <source>
        <dbReference type="Pfam" id="PF20152"/>
    </source>
</evidence>
<accession>A0A5C3LQQ0</accession>
<evidence type="ECO:0000313" key="3">
    <source>
        <dbReference type="EMBL" id="TFK35135.1"/>
    </source>
</evidence>
<feature type="transmembrane region" description="Helical" evidence="1">
    <location>
        <begin position="153"/>
        <end position="174"/>
    </location>
</feature>
<keyword evidence="1" id="KW-0812">Transmembrane</keyword>
<dbReference type="Proteomes" id="UP000308652">
    <property type="component" value="Unassembled WGS sequence"/>
</dbReference>
<dbReference type="PANTHER" id="PTHR40465">
    <property type="entry name" value="CHROMOSOME 1, WHOLE GENOME SHOTGUN SEQUENCE"/>
    <property type="match status" value="1"/>
</dbReference>
<protein>
    <recommendedName>
        <fullName evidence="2">DUF6534 domain-containing protein</fullName>
    </recommendedName>
</protein>
<feature type="domain" description="DUF6534" evidence="2">
    <location>
        <begin position="118"/>
        <end position="183"/>
    </location>
</feature>
<keyword evidence="1" id="KW-0472">Membrane</keyword>
<dbReference type="InterPro" id="IPR045339">
    <property type="entry name" value="DUF6534"/>
</dbReference>
<evidence type="ECO:0000313" key="4">
    <source>
        <dbReference type="Proteomes" id="UP000308652"/>
    </source>
</evidence>